<dbReference type="EMBL" id="RCXL01000003">
    <property type="protein sequence ID" value="RYT77470.1"/>
    <property type="molecule type" value="Genomic_DNA"/>
</dbReference>
<evidence type="ECO:0008006" key="5">
    <source>
        <dbReference type="Google" id="ProtNLM"/>
    </source>
</evidence>
<evidence type="ECO:0000313" key="3">
    <source>
        <dbReference type="Proteomes" id="UP000291917"/>
    </source>
</evidence>
<dbReference type="Gene3D" id="3.40.50.300">
    <property type="entry name" value="P-loop containing nucleotide triphosphate hydrolases"/>
    <property type="match status" value="1"/>
</dbReference>
<keyword evidence="4" id="KW-1185">Reference proteome</keyword>
<reference evidence="2 3" key="2">
    <citation type="journal article" date="2019" name="Science, e1252229">
        <title>Invertible promoters mediate bacterial phase variation, antibiotic resistance, and host adaptation in the gut.</title>
        <authorList>
            <person name="Jiang X."/>
            <person name="Hall A.B."/>
            <person name="Arthur T.D."/>
            <person name="Plichta D.R."/>
            <person name="Covington C.T."/>
            <person name="Poyet M."/>
            <person name="Crothers J."/>
            <person name="Moses P.L."/>
            <person name="Tolonen A.C."/>
            <person name="Vlamakis H."/>
            <person name="Alm E.J."/>
            <person name="Xavier R.J."/>
        </authorList>
    </citation>
    <scope>NUCLEOTIDE SEQUENCE [LARGE SCALE GENOMIC DNA]</scope>
    <source>
        <strain evidence="2">Bj_0095</strain>
        <strain evidence="3">bj_0095</strain>
    </source>
</reference>
<dbReference type="Proteomes" id="UP000291917">
    <property type="component" value="Unassembled WGS sequence"/>
</dbReference>
<dbReference type="EMBL" id="VVZX01000003">
    <property type="protein sequence ID" value="KAA5276213.1"/>
    <property type="molecule type" value="Genomic_DNA"/>
</dbReference>
<dbReference type="InterPro" id="IPR027417">
    <property type="entry name" value="P-loop_NTPase"/>
</dbReference>
<evidence type="ECO:0000313" key="4">
    <source>
        <dbReference type="Proteomes" id="UP000335496"/>
    </source>
</evidence>
<dbReference type="Pfam" id="PF13238">
    <property type="entry name" value="AAA_18"/>
    <property type="match status" value="1"/>
</dbReference>
<comment type="caution">
    <text evidence="2">The sequence shown here is derived from an EMBL/GenBank/DDBJ whole genome shotgun (WGS) entry which is preliminary data.</text>
</comment>
<dbReference type="Proteomes" id="UP000335496">
    <property type="component" value="Unassembled WGS sequence"/>
</dbReference>
<evidence type="ECO:0000313" key="2">
    <source>
        <dbReference type="EMBL" id="RYT77470.1"/>
    </source>
</evidence>
<protein>
    <recommendedName>
        <fullName evidence="5">AAA family ATPase</fullName>
    </recommendedName>
</protein>
<sequence>MKTCVFITGTNSVGKTTLAKALIERFGGIKETAKELTFCNDSRVCFAGRYRDENRFGGVDALNCTRVLPDVVAKGLERCEVIFCEGSYLDTFGMNLTDAMFKAQRHLIVFLYADSKTIHSRLLLRGKKGVSYQTLPKQKRACQAAGKWAEIGVPVLCFNTGIMTVEEEIEQICIKLRSICKNG</sequence>
<evidence type="ECO:0000313" key="1">
    <source>
        <dbReference type="EMBL" id="KAA5276213.1"/>
    </source>
</evidence>
<dbReference type="AlphaFoldDB" id="A0A4Q5H9A1"/>
<dbReference type="RefSeq" id="WP_025017834.1">
    <property type="nucleotide sequence ID" value="NZ_RCXL01000003.1"/>
</dbReference>
<name>A0A4Q5H9A1_9BACE</name>
<reference evidence="1 4" key="1">
    <citation type="journal article" date="2019" name="Nat. Med.">
        <title>A library of human gut bacterial isolates paired with longitudinal multiomics data enables mechanistic microbiome research.</title>
        <authorList>
            <person name="Poyet M."/>
            <person name="Groussin M."/>
            <person name="Gibbons S.M."/>
            <person name="Avila-Pacheco J."/>
            <person name="Jiang X."/>
            <person name="Kearney S.M."/>
            <person name="Perrotta A.R."/>
            <person name="Berdy B."/>
            <person name="Zhao S."/>
            <person name="Lieberman T.D."/>
            <person name="Swanson P.K."/>
            <person name="Smith M."/>
            <person name="Roesemann S."/>
            <person name="Alexander J.E."/>
            <person name="Rich S.A."/>
            <person name="Livny J."/>
            <person name="Vlamakis H."/>
            <person name="Clish C."/>
            <person name="Bullock K."/>
            <person name="Deik A."/>
            <person name="Scott J."/>
            <person name="Pierce K.A."/>
            <person name="Xavier R.J."/>
            <person name="Alm E.J."/>
        </authorList>
    </citation>
    <scope>NUCLEOTIDE SEQUENCE [LARGE SCALE GENOMIC DNA]</scope>
    <source>
        <strain evidence="1 4">BIOML-A1</strain>
    </source>
</reference>
<dbReference type="SUPFAM" id="SSF52540">
    <property type="entry name" value="P-loop containing nucleoside triphosphate hydrolases"/>
    <property type="match status" value="1"/>
</dbReference>
<gene>
    <name evidence="2" type="ORF">EAJ03_02690</name>
    <name evidence="1" type="ORF">F2Z23_02680</name>
</gene>
<organism evidence="2 3">
    <name type="scientific">Bacteroides eggerthii</name>
    <dbReference type="NCBI Taxonomy" id="28111"/>
    <lineage>
        <taxon>Bacteria</taxon>
        <taxon>Pseudomonadati</taxon>
        <taxon>Bacteroidota</taxon>
        <taxon>Bacteroidia</taxon>
        <taxon>Bacteroidales</taxon>
        <taxon>Bacteroidaceae</taxon>
        <taxon>Bacteroides</taxon>
    </lineage>
</organism>
<proteinExistence type="predicted"/>
<accession>A0A4Q5H9A1</accession>